<dbReference type="InterPro" id="IPR045861">
    <property type="entry name" value="CorA_cytoplasmic_dom"/>
</dbReference>
<dbReference type="PANTHER" id="PTHR46494">
    <property type="entry name" value="CORA FAMILY METAL ION TRANSPORTER (EUROFUNG)"/>
    <property type="match status" value="1"/>
</dbReference>
<comment type="similarity">
    <text evidence="2 8">Belongs to the CorA metal ion transporter (MIT) (TC 1.A.35) family.</text>
</comment>
<comment type="subcellular location">
    <subcellularLocation>
        <location evidence="1">Cell membrane</location>
        <topology evidence="1">Multi-pass membrane protein</topology>
    </subcellularLocation>
    <subcellularLocation>
        <location evidence="8">Membrane</location>
        <topology evidence="8">Multi-pass membrane protein</topology>
    </subcellularLocation>
</comment>
<keyword evidence="3 8" id="KW-0813">Transport</keyword>
<comment type="caution">
    <text evidence="9">The sequence shown here is derived from an EMBL/GenBank/DDBJ whole genome shotgun (WGS) entry which is preliminary data.</text>
</comment>
<comment type="function">
    <text evidence="8">Mediates influx of magnesium ions.</text>
</comment>
<protein>
    <recommendedName>
        <fullName evidence="8">Magnesium transport protein CorA</fullName>
    </recommendedName>
</protein>
<proteinExistence type="inferred from homology"/>
<evidence type="ECO:0000256" key="8">
    <source>
        <dbReference type="RuleBase" id="RU362010"/>
    </source>
</evidence>
<dbReference type="EMBL" id="SMFQ01000002">
    <property type="protein sequence ID" value="TCJ89334.1"/>
    <property type="molecule type" value="Genomic_DNA"/>
</dbReference>
<organism evidence="9 10">
    <name type="scientific">Cocleimonas flava</name>
    <dbReference type="NCBI Taxonomy" id="634765"/>
    <lineage>
        <taxon>Bacteria</taxon>
        <taxon>Pseudomonadati</taxon>
        <taxon>Pseudomonadota</taxon>
        <taxon>Gammaproteobacteria</taxon>
        <taxon>Thiotrichales</taxon>
        <taxon>Thiotrichaceae</taxon>
        <taxon>Cocleimonas</taxon>
    </lineage>
</organism>
<dbReference type="GO" id="GO:0015087">
    <property type="term" value="F:cobalt ion transmembrane transporter activity"/>
    <property type="evidence" value="ECO:0007669"/>
    <property type="project" value="UniProtKB-UniRule"/>
</dbReference>
<dbReference type="CDD" id="cd12828">
    <property type="entry name" value="TmCorA-like_1"/>
    <property type="match status" value="1"/>
</dbReference>
<feature type="transmembrane region" description="Helical" evidence="8">
    <location>
        <begin position="328"/>
        <end position="348"/>
    </location>
</feature>
<dbReference type="GO" id="GO:0050897">
    <property type="term" value="F:cobalt ion binding"/>
    <property type="evidence" value="ECO:0007669"/>
    <property type="project" value="TreeGrafter"/>
</dbReference>
<dbReference type="RefSeq" id="WP_131904967.1">
    <property type="nucleotide sequence ID" value="NZ_BAAAFU010000008.1"/>
</dbReference>
<dbReference type="GO" id="GO:0015095">
    <property type="term" value="F:magnesium ion transmembrane transporter activity"/>
    <property type="evidence" value="ECO:0007669"/>
    <property type="project" value="UniProtKB-UniRule"/>
</dbReference>
<dbReference type="OrthoDB" id="9803416at2"/>
<evidence type="ECO:0000313" key="10">
    <source>
        <dbReference type="Proteomes" id="UP000294887"/>
    </source>
</evidence>
<keyword evidence="10" id="KW-1185">Reference proteome</keyword>
<keyword evidence="8" id="KW-0406">Ion transport</keyword>
<dbReference type="GO" id="GO:0000287">
    <property type="term" value="F:magnesium ion binding"/>
    <property type="evidence" value="ECO:0007669"/>
    <property type="project" value="TreeGrafter"/>
</dbReference>
<dbReference type="Pfam" id="PF01544">
    <property type="entry name" value="CorA"/>
    <property type="match status" value="1"/>
</dbReference>
<dbReference type="GO" id="GO:0005886">
    <property type="term" value="C:plasma membrane"/>
    <property type="evidence" value="ECO:0007669"/>
    <property type="project" value="UniProtKB-SubCell"/>
</dbReference>
<dbReference type="InterPro" id="IPR002523">
    <property type="entry name" value="MgTranspt_CorA/ZnTranspt_ZntB"/>
</dbReference>
<evidence type="ECO:0000256" key="4">
    <source>
        <dbReference type="ARBA" id="ARBA00022475"/>
    </source>
</evidence>
<gene>
    <name evidence="8" type="primary">corA</name>
    <name evidence="9" type="ORF">EV695_1197</name>
</gene>
<dbReference type="Gene3D" id="1.20.58.340">
    <property type="entry name" value="Magnesium transport protein CorA, transmembrane region"/>
    <property type="match status" value="2"/>
</dbReference>
<evidence type="ECO:0000256" key="3">
    <source>
        <dbReference type="ARBA" id="ARBA00022448"/>
    </source>
</evidence>
<accession>A0A4R1F992</accession>
<keyword evidence="8" id="KW-0460">Magnesium</keyword>
<evidence type="ECO:0000256" key="1">
    <source>
        <dbReference type="ARBA" id="ARBA00004651"/>
    </source>
</evidence>
<dbReference type="PANTHER" id="PTHR46494:SF1">
    <property type="entry name" value="CORA FAMILY METAL ION TRANSPORTER (EUROFUNG)"/>
    <property type="match status" value="1"/>
</dbReference>
<keyword evidence="5 8" id="KW-0812">Transmembrane</keyword>
<dbReference type="AlphaFoldDB" id="A0A4R1F992"/>
<reference evidence="9 10" key="1">
    <citation type="submission" date="2019-03" db="EMBL/GenBank/DDBJ databases">
        <title>Genomic Encyclopedia of Type Strains, Phase IV (KMG-IV): sequencing the most valuable type-strain genomes for metagenomic binning, comparative biology and taxonomic classification.</title>
        <authorList>
            <person name="Goeker M."/>
        </authorList>
    </citation>
    <scope>NUCLEOTIDE SEQUENCE [LARGE SCALE GENOMIC DNA]</scope>
    <source>
        <strain evidence="9 10">DSM 24830</strain>
    </source>
</reference>
<dbReference type="InterPro" id="IPR045863">
    <property type="entry name" value="CorA_TM1_TM2"/>
</dbReference>
<evidence type="ECO:0000256" key="5">
    <source>
        <dbReference type="ARBA" id="ARBA00022692"/>
    </source>
</evidence>
<evidence type="ECO:0000256" key="2">
    <source>
        <dbReference type="ARBA" id="ARBA00009765"/>
    </source>
</evidence>
<dbReference type="FunFam" id="1.20.58.340:FF:000012">
    <property type="entry name" value="Magnesium transport protein CorA"/>
    <property type="match status" value="1"/>
</dbReference>
<dbReference type="Proteomes" id="UP000294887">
    <property type="component" value="Unassembled WGS sequence"/>
</dbReference>
<dbReference type="NCBIfam" id="TIGR00383">
    <property type="entry name" value="corA"/>
    <property type="match status" value="1"/>
</dbReference>
<keyword evidence="6 8" id="KW-1133">Transmembrane helix</keyword>
<dbReference type="SUPFAM" id="SSF144083">
    <property type="entry name" value="Magnesium transport protein CorA, transmembrane region"/>
    <property type="match status" value="1"/>
</dbReference>
<evidence type="ECO:0000313" key="9">
    <source>
        <dbReference type="EMBL" id="TCJ89334.1"/>
    </source>
</evidence>
<dbReference type="Gene3D" id="3.30.460.20">
    <property type="entry name" value="CorA soluble domain-like"/>
    <property type="match status" value="1"/>
</dbReference>
<keyword evidence="4 8" id="KW-1003">Cell membrane</keyword>
<feature type="transmembrane region" description="Helical" evidence="8">
    <location>
        <begin position="296"/>
        <end position="316"/>
    </location>
</feature>
<dbReference type="SUPFAM" id="SSF143865">
    <property type="entry name" value="CorA soluble domain-like"/>
    <property type="match status" value="1"/>
</dbReference>
<evidence type="ECO:0000256" key="7">
    <source>
        <dbReference type="ARBA" id="ARBA00023136"/>
    </source>
</evidence>
<dbReference type="InterPro" id="IPR004488">
    <property type="entry name" value="Mg/Co-transport_prot_CorA"/>
</dbReference>
<evidence type="ECO:0000256" key="6">
    <source>
        <dbReference type="ARBA" id="ARBA00022989"/>
    </source>
</evidence>
<sequence length="354" mass="41360">MIENSTNISEKVGMSPGSLIHIGDIHDQDQHITIIDYTKNSGEVMDVESIDDILKFKDKNSVTWVNVEGLKNIEIIESIGQAFNIHPLVLEDILNTHQRAKFEDYDDYQYIVLKGLFLENKNSTVIYEQISILLLNNFVFTFKEKKDNLFEPIEKRIQNSKNRIRGLGPDYLTYAILDSIIDQNFALLESLDEIIDSIEEELLLNPGADTLKRIQNIKRELIYIRRSVSPLRELLNSILRVESPLIEEKTQIYFRDVYDHVLRISETIELQRDMVYGLMDMYQTSISNKMNEVMKVLTVFASIFIPLTFIAGVYGMNFEYMPELQWRLAYPILWVIFIVVGVGLLIYFRRKKWL</sequence>
<keyword evidence="7 8" id="KW-0472">Membrane</keyword>
<name>A0A4R1F992_9GAMM</name>